<evidence type="ECO:0000313" key="2">
    <source>
        <dbReference type="EMBL" id="TCU21818.1"/>
    </source>
</evidence>
<organism evidence="2 3">
    <name type="scientific">Rhizobium azibense</name>
    <dbReference type="NCBI Taxonomy" id="1136135"/>
    <lineage>
        <taxon>Bacteria</taxon>
        <taxon>Pseudomonadati</taxon>
        <taxon>Pseudomonadota</taxon>
        <taxon>Alphaproteobacteria</taxon>
        <taxon>Hyphomicrobiales</taxon>
        <taxon>Rhizobiaceae</taxon>
        <taxon>Rhizobium/Agrobacterium group</taxon>
        <taxon>Rhizobium</taxon>
    </lineage>
</organism>
<reference evidence="2 3" key="1">
    <citation type="submission" date="2019-03" db="EMBL/GenBank/DDBJ databases">
        <title>Genomic Encyclopedia of Type Strains, Phase IV (KMG-V): Genome sequencing to study the core and pangenomes of soil and plant-associated prokaryotes.</title>
        <authorList>
            <person name="Whitman W."/>
        </authorList>
    </citation>
    <scope>NUCLEOTIDE SEQUENCE [LARGE SCALE GENOMIC DNA]</scope>
    <source>
        <strain evidence="2 3">Gr42</strain>
    </source>
</reference>
<gene>
    <name evidence="2" type="ORF">EV130_110162</name>
</gene>
<sequence length="140" mass="15801">MENTPADISIKDTSPIVDTDRVTITKGDVRTGFWVEGTVKENPAYSFAAKVYDFGSEHGIDGGQISKMAVYHQGQQVAHYDRGWDEKPVTRQDRRAVEIITSSFRVRDAQPAPEKAINAAKDFRRALCRGRRNDDTGWER</sequence>
<evidence type="ECO:0000313" key="3">
    <source>
        <dbReference type="Proteomes" id="UP000295547"/>
    </source>
</evidence>
<keyword evidence="3" id="KW-1185">Reference proteome</keyword>
<dbReference type="RefSeq" id="WP_132661734.1">
    <property type="nucleotide sequence ID" value="NZ_SMBJ01000010.1"/>
</dbReference>
<evidence type="ECO:0000259" key="1">
    <source>
        <dbReference type="Pfam" id="PF24726"/>
    </source>
</evidence>
<comment type="caution">
    <text evidence="2">The sequence shown here is derived from an EMBL/GenBank/DDBJ whole genome shotgun (WGS) entry which is preliminary data.</text>
</comment>
<dbReference type="Proteomes" id="UP000295547">
    <property type="component" value="Unassembled WGS sequence"/>
</dbReference>
<dbReference type="InterPro" id="IPR056095">
    <property type="entry name" value="DUF7678"/>
</dbReference>
<dbReference type="OrthoDB" id="1669335at2"/>
<accession>A0A4R3QIZ9</accession>
<dbReference type="EMBL" id="SMBJ01000010">
    <property type="protein sequence ID" value="TCU21818.1"/>
    <property type="molecule type" value="Genomic_DNA"/>
</dbReference>
<protein>
    <recommendedName>
        <fullName evidence="1">DUF7678 domain-containing protein</fullName>
    </recommendedName>
</protein>
<dbReference type="Pfam" id="PF24726">
    <property type="entry name" value="DUF7678"/>
    <property type="match status" value="1"/>
</dbReference>
<dbReference type="AlphaFoldDB" id="A0A4R3QIZ9"/>
<name>A0A4R3QIZ9_9HYPH</name>
<feature type="domain" description="DUF7678" evidence="1">
    <location>
        <begin position="34"/>
        <end position="104"/>
    </location>
</feature>
<proteinExistence type="predicted"/>